<keyword evidence="4" id="KW-1185">Reference proteome</keyword>
<dbReference type="AlphaFoldDB" id="A0A840QUT5"/>
<evidence type="ECO:0000256" key="1">
    <source>
        <dbReference type="SAM" id="MobiDB-lite"/>
    </source>
</evidence>
<name>A0A840QUT5_9BACI</name>
<gene>
    <name evidence="3" type="ORF">HNQ41_003264</name>
</gene>
<comment type="caution">
    <text evidence="3">The sequence shown here is derived from an EMBL/GenBank/DDBJ whole genome shotgun (WGS) entry which is preliminary data.</text>
</comment>
<feature type="non-terminal residue" evidence="3">
    <location>
        <position position="289"/>
    </location>
</feature>
<accession>A0A840QUT5</accession>
<keyword evidence="2" id="KW-0812">Transmembrane</keyword>
<dbReference type="Proteomes" id="UP000551878">
    <property type="component" value="Unassembled WGS sequence"/>
</dbReference>
<sequence>MKGRHVIALASIMSVLMVTIVVIGLFLYAEMTGQKITLVDKDESTAVASADSPETSHSNTDLEGWMEEEGIDRSSGLSIEEFWRIYNYLAPEYDVPILEEDEFDYTDLLERRMHHIRPGIYLGYTTLGTKEAFLKGDGYDTYRQSDLEEMFELMVRIVEGDDSRNARNAYQSFKDLYKTDSLRGNNVRYSGGYYGLDYTVYAPIELEEDSEDGDETAAVSPLSNDDPSDINEENTFISNDEVRAVNNVFHTVEHKLDKSWKNEYPLFTNNQNKKLTKEGIAYIISKYVE</sequence>
<organism evidence="3 4">
    <name type="scientific">Texcoconibacillus texcoconensis</name>
    <dbReference type="NCBI Taxonomy" id="1095777"/>
    <lineage>
        <taxon>Bacteria</taxon>
        <taxon>Bacillati</taxon>
        <taxon>Bacillota</taxon>
        <taxon>Bacilli</taxon>
        <taxon>Bacillales</taxon>
        <taxon>Bacillaceae</taxon>
        <taxon>Texcoconibacillus</taxon>
    </lineage>
</organism>
<keyword evidence="2" id="KW-0472">Membrane</keyword>
<reference evidence="3 4" key="1">
    <citation type="submission" date="2020-08" db="EMBL/GenBank/DDBJ databases">
        <title>Genomic Encyclopedia of Type Strains, Phase IV (KMG-IV): sequencing the most valuable type-strain genomes for metagenomic binning, comparative biology and taxonomic classification.</title>
        <authorList>
            <person name="Goeker M."/>
        </authorList>
    </citation>
    <scope>NUCLEOTIDE SEQUENCE [LARGE SCALE GENOMIC DNA]</scope>
    <source>
        <strain evidence="3 4">DSM 24696</strain>
    </source>
</reference>
<evidence type="ECO:0000256" key="2">
    <source>
        <dbReference type="SAM" id="Phobius"/>
    </source>
</evidence>
<dbReference type="EMBL" id="JACHHB010000020">
    <property type="protein sequence ID" value="MBB5175038.1"/>
    <property type="molecule type" value="Genomic_DNA"/>
</dbReference>
<proteinExistence type="predicted"/>
<protein>
    <submittedName>
        <fullName evidence="3">Uncharacterized protein</fullName>
    </submittedName>
</protein>
<feature type="region of interest" description="Disordered" evidence="1">
    <location>
        <begin position="209"/>
        <end position="231"/>
    </location>
</feature>
<evidence type="ECO:0000313" key="3">
    <source>
        <dbReference type="EMBL" id="MBB5175038.1"/>
    </source>
</evidence>
<evidence type="ECO:0000313" key="4">
    <source>
        <dbReference type="Proteomes" id="UP000551878"/>
    </source>
</evidence>
<feature type="transmembrane region" description="Helical" evidence="2">
    <location>
        <begin position="6"/>
        <end position="28"/>
    </location>
</feature>
<keyword evidence="2" id="KW-1133">Transmembrane helix</keyword>